<feature type="binding site" evidence="1">
    <location>
        <begin position="83"/>
        <end position="86"/>
    </location>
    <ligand>
        <name>substrate</name>
    </ligand>
</feature>
<reference evidence="2 3" key="1">
    <citation type="submission" date="2023-10" db="EMBL/GenBank/DDBJ databases">
        <title>Draft genome sequence of Xylaria bambusicola isolate GMP-LS, the root and basal stem rot pathogen of sugarcane in Indonesia.</title>
        <authorList>
            <person name="Selvaraj P."/>
            <person name="Muralishankar V."/>
            <person name="Muruganantham S."/>
            <person name="Sp S."/>
            <person name="Haryani S."/>
            <person name="Lau K.J.X."/>
            <person name="Naqvi N.I."/>
        </authorList>
    </citation>
    <scope>NUCLEOTIDE SEQUENCE [LARGE SCALE GENOMIC DNA]</scope>
    <source>
        <strain evidence="2">GMP-LS</strain>
    </source>
</reference>
<dbReference type="CDD" id="cd07067">
    <property type="entry name" value="HP_PGM_like"/>
    <property type="match status" value="1"/>
</dbReference>
<dbReference type="Proteomes" id="UP001305414">
    <property type="component" value="Unassembled WGS sequence"/>
</dbReference>
<evidence type="ECO:0000313" key="3">
    <source>
        <dbReference type="Proteomes" id="UP001305414"/>
    </source>
</evidence>
<keyword evidence="3" id="KW-1185">Reference proteome</keyword>
<protein>
    <recommendedName>
        <fullName evidence="4">Phosphoglycerate mutase</fullName>
    </recommendedName>
</protein>
<dbReference type="AlphaFoldDB" id="A0AAN7ZBT1"/>
<feature type="binding site" evidence="1">
    <location>
        <position position="58"/>
    </location>
    <ligand>
        <name>substrate</name>
    </ligand>
</feature>
<feature type="binding site" evidence="1">
    <location>
        <begin position="14"/>
        <end position="15"/>
    </location>
    <ligand>
        <name>substrate</name>
    </ligand>
</feature>
<evidence type="ECO:0008006" key="4">
    <source>
        <dbReference type="Google" id="ProtNLM"/>
    </source>
</evidence>
<dbReference type="Gene3D" id="3.40.50.1240">
    <property type="entry name" value="Phosphoglycerate mutase-like"/>
    <property type="match status" value="1"/>
</dbReference>
<name>A0AAN7ZBT1_9PEZI</name>
<evidence type="ECO:0000256" key="1">
    <source>
        <dbReference type="PIRSR" id="PIRSR613078-2"/>
    </source>
</evidence>
<organism evidence="2 3">
    <name type="scientific">Xylaria bambusicola</name>
    <dbReference type="NCBI Taxonomy" id="326684"/>
    <lineage>
        <taxon>Eukaryota</taxon>
        <taxon>Fungi</taxon>
        <taxon>Dikarya</taxon>
        <taxon>Ascomycota</taxon>
        <taxon>Pezizomycotina</taxon>
        <taxon>Sordariomycetes</taxon>
        <taxon>Xylariomycetidae</taxon>
        <taxon>Xylariales</taxon>
        <taxon>Xylariaceae</taxon>
        <taxon>Xylaria</taxon>
    </lineage>
</organism>
<sequence>MVGETQWAKCGRFTGTTDIELTKGGAAQVSSAAVSLVGTDKFLDPSRLVHNFVSPRKRARQTFELLLPHFQEEKVTFTEDIAEWNYGDYEGLDAGEIRDSRKKRGLDRETEWDIWRDGCEGGESRQQVTERLDRLISQIRDIQKPYMNGEKPVDVLLVAHGLILRCFVKRWLGFSVDFPLQMILAPGAIAVLSYKNNNINEPALHVGMAFPAMASTEEEGGS</sequence>
<dbReference type="PANTHER" id="PTHR48100">
    <property type="entry name" value="BROAD-SPECIFICITY PHOSPHATASE YOR283W-RELATED"/>
    <property type="match status" value="1"/>
</dbReference>
<comment type="caution">
    <text evidence="2">The sequence shown here is derived from an EMBL/GenBank/DDBJ whole genome shotgun (WGS) entry which is preliminary data.</text>
</comment>
<dbReference type="InterPro" id="IPR013078">
    <property type="entry name" value="His_Pase_superF_clade-1"/>
</dbReference>
<proteinExistence type="predicted"/>
<dbReference type="GO" id="GO:0050278">
    <property type="term" value="F:sedoheptulose-bisphosphatase activity"/>
    <property type="evidence" value="ECO:0007669"/>
    <property type="project" value="TreeGrafter"/>
</dbReference>
<dbReference type="SMART" id="SM00855">
    <property type="entry name" value="PGAM"/>
    <property type="match status" value="1"/>
</dbReference>
<dbReference type="Pfam" id="PF00300">
    <property type="entry name" value="His_Phos_1"/>
    <property type="match status" value="1"/>
</dbReference>
<dbReference type="EMBL" id="JAWHQM010000032">
    <property type="protein sequence ID" value="KAK5633443.1"/>
    <property type="molecule type" value="Genomic_DNA"/>
</dbReference>
<dbReference type="PANTHER" id="PTHR48100:SF15">
    <property type="entry name" value="SEDOHEPTULOSE 1,7-BISPHOSPHATASE"/>
    <property type="match status" value="1"/>
</dbReference>
<evidence type="ECO:0000313" key="2">
    <source>
        <dbReference type="EMBL" id="KAK5633443.1"/>
    </source>
</evidence>
<dbReference type="InterPro" id="IPR029033">
    <property type="entry name" value="His_PPase_superfam"/>
</dbReference>
<dbReference type="SUPFAM" id="SSF53254">
    <property type="entry name" value="Phosphoglycerate mutase-like"/>
    <property type="match status" value="1"/>
</dbReference>
<accession>A0AAN7ZBT1</accession>
<dbReference type="InterPro" id="IPR050275">
    <property type="entry name" value="PGM_Phosphatase"/>
</dbReference>
<dbReference type="GO" id="GO:0046390">
    <property type="term" value="P:ribose phosphate biosynthetic process"/>
    <property type="evidence" value="ECO:0007669"/>
    <property type="project" value="TreeGrafter"/>
</dbReference>
<gene>
    <name evidence="2" type="ORF">RRF57_009157</name>
</gene>